<evidence type="ECO:0000259" key="7">
    <source>
        <dbReference type="PROSITE" id="PS50304"/>
    </source>
</evidence>
<evidence type="ECO:0000256" key="6">
    <source>
        <dbReference type="SAM" id="MobiDB-lite"/>
    </source>
</evidence>
<dbReference type="Gene3D" id="2.30.30.140">
    <property type="match status" value="1"/>
</dbReference>
<dbReference type="GO" id="GO:0004518">
    <property type="term" value="F:nuclease activity"/>
    <property type="evidence" value="ECO:0007669"/>
    <property type="project" value="TreeGrafter"/>
</dbReference>
<dbReference type="PROSITE" id="PS50830">
    <property type="entry name" value="TNASE_3"/>
    <property type="match status" value="3"/>
</dbReference>
<dbReference type="InterPro" id="IPR002999">
    <property type="entry name" value="Tudor"/>
</dbReference>
<feature type="region of interest" description="Disordered" evidence="6">
    <location>
        <begin position="20"/>
        <end position="50"/>
    </location>
</feature>
<dbReference type="AlphaFoldDB" id="A0A4P9XUY2"/>
<dbReference type="FunFam" id="2.40.50.90:FF:000018">
    <property type="entry name" value="Ribonuclease"/>
    <property type="match status" value="1"/>
</dbReference>
<evidence type="ECO:0000256" key="4">
    <source>
        <dbReference type="ARBA" id="ARBA00022737"/>
    </source>
</evidence>
<evidence type="ECO:0000256" key="2">
    <source>
        <dbReference type="ARBA" id="ARBA00022490"/>
    </source>
</evidence>
<feature type="region of interest" description="Disordered" evidence="6">
    <location>
        <begin position="453"/>
        <end position="472"/>
    </location>
</feature>
<dbReference type="PROSITE" id="PS50304">
    <property type="entry name" value="TUDOR"/>
    <property type="match status" value="1"/>
</dbReference>
<dbReference type="PANTHER" id="PTHR12302:SF2">
    <property type="entry name" value="STAPHYLOCOCCAL NUCLEASE DOMAIN-CONTAINING PROTEIN 1"/>
    <property type="match status" value="1"/>
</dbReference>
<accession>A0A4P9XUY2</accession>
<dbReference type="EMBL" id="KZ992473">
    <property type="protein sequence ID" value="RKP10055.1"/>
    <property type="molecule type" value="Genomic_DNA"/>
</dbReference>
<evidence type="ECO:0008006" key="11">
    <source>
        <dbReference type="Google" id="ProtNLM"/>
    </source>
</evidence>
<sequence>MARNQATVKSVLSGDTVILRSRARPGQRPAERQLSLEKLTAPRLGRRESDDEPFAFESRDYLRRLLVGKDVFFQIGYTTQGGREYGQIFIGNEAEPVNHACVRNGWCRVRDEAKRRRDDESAEEDAVLDQLAALEEQAKDAKVGVWAEKPRCTRIVHHQLPGDARAFAEQHKGTPISAIIEQVRDGSTLRVQLIYPGADKSQWIHQYAVVLLSGVRAPVVRTGIPDKEDVVEPFGEEAKLFVETRLLQREVKVVIEGRNQNLIGSIIHPAGNIAEALVAEGLAHVADGSVALCTGGPAKLRAAERIAKEKKRRIWKNYTAAARAPDATFTGVVTRIISGDTLHVLPKGATAERKIRLSSTRQPRMSGEEAGYAQEAKEVLRKRLVGKTVQVTIDYVQPAQDNFEERECATVKQGNVNIAEMLVARGLAGVIYHRQDDENRAKEYDQLRAADEAAKNEGKGMHSGKPKAVPRYTDASEDLKRANSFLPGFKRAGRVSAVVEHVANAARFRLLVPKDNCKLTLVLSGVQAPRVGRTAADKSDPFGQEALDFVARKCLQRDVEIEFESTDKTGGFIGSLWLGKNENIAVSLLENGLATTNPYSADQSPYTNQLYAAEHRAKSAGKNVWANYDEKAIAAEAAERAAEEAAVAAKPEELRIAVADIGDAGQLSVQVIGDGVKALEELMPRLALHHKQSSAAPAQPYRPKNNELCSARFTEDNQWYRARVRRHVDGGKSVEVHYIDYGNAETLPLERVRPLPDNFTKLPAQSREAVFAFLKVPARSSDYGDEAAQCIGNLVGGRTLAAVVEAKAGSVLHVTLYDEALPASQRKYARSLNAELVRSGFAAVNTKSTYARARKNAVDVLQVYQNEAKRTHVGVWEYGDAFDEE</sequence>
<dbReference type="GO" id="GO:0031332">
    <property type="term" value="C:RNAi effector complex"/>
    <property type="evidence" value="ECO:0007669"/>
    <property type="project" value="InterPro"/>
</dbReference>
<dbReference type="InterPro" id="IPR016071">
    <property type="entry name" value="Staphylococal_nuclease_OB-fold"/>
</dbReference>
<gene>
    <name evidence="9" type="ORF">THASP1DRAFT_22190</name>
</gene>
<dbReference type="CDD" id="cd00175">
    <property type="entry name" value="SNc"/>
    <property type="match status" value="1"/>
</dbReference>
<keyword evidence="2 5" id="KW-0963">Cytoplasm</keyword>
<feature type="domain" description="Tudor" evidence="7">
    <location>
        <begin position="702"/>
        <end position="762"/>
    </location>
</feature>
<dbReference type="STRING" id="78915.A0A4P9XUY2"/>
<keyword evidence="3" id="KW-0597">Phosphoprotein</keyword>
<feature type="domain" description="TNase-like" evidence="8">
    <location>
        <begin position="2"/>
        <end position="148"/>
    </location>
</feature>
<dbReference type="PIRSF" id="PIRSF017179">
    <property type="entry name" value="RISC-Tudor-SN"/>
    <property type="match status" value="1"/>
</dbReference>
<dbReference type="GO" id="GO:0003723">
    <property type="term" value="F:RNA binding"/>
    <property type="evidence" value="ECO:0007669"/>
    <property type="project" value="UniProtKB-UniRule"/>
</dbReference>
<dbReference type="Proteomes" id="UP000271241">
    <property type="component" value="Unassembled WGS sequence"/>
</dbReference>
<feature type="domain" description="TNase-like" evidence="8">
    <location>
        <begin position="174"/>
        <end position="317"/>
    </location>
</feature>
<dbReference type="FunFam" id="2.30.30.140:FF:000018">
    <property type="entry name" value="Serine/threonine-protein kinase 31"/>
    <property type="match status" value="1"/>
</dbReference>
<evidence type="ECO:0000256" key="1">
    <source>
        <dbReference type="ARBA" id="ARBA00004496"/>
    </source>
</evidence>
<dbReference type="InterPro" id="IPR035437">
    <property type="entry name" value="SNase_OB-fold_sf"/>
</dbReference>
<comment type="subcellular location">
    <subcellularLocation>
        <location evidence="1 5">Cytoplasm</location>
    </subcellularLocation>
</comment>
<dbReference type="GO" id="GO:0005634">
    <property type="term" value="C:nucleus"/>
    <property type="evidence" value="ECO:0007669"/>
    <property type="project" value="TreeGrafter"/>
</dbReference>
<organism evidence="9 10">
    <name type="scientific">Thamnocephalis sphaerospora</name>
    <dbReference type="NCBI Taxonomy" id="78915"/>
    <lineage>
        <taxon>Eukaryota</taxon>
        <taxon>Fungi</taxon>
        <taxon>Fungi incertae sedis</taxon>
        <taxon>Zoopagomycota</taxon>
        <taxon>Zoopagomycotina</taxon>
        <taxon>Zoopagomycetes</taxon>
        <taxon>Zoopagales</taxon>
        <taxon>Sigmoideomycetaceae</taxon>
        <taxon>Thamnocephalis</taxon>
    </lineage>
</organism>
<proteinExistence type="predicted"/>
<dbReference type="SMART" id="SM00333">
    <property type="entry name" value="TUDOR"/>
    <property type="match status" value="1"/>
</dbReference>
<dbReference type="Gene3D" id="2.40.50.90">
    <property type="match status" value="5"/>
</dbReference>
<protein>
    <recommendedName>
        <fullName evidence="11">Staphylococcal nuclease domain-containing protein</fullName>
    </recommendedName>
</protein>
<keyword evidence="10" id="KW-1185">Reference proteome</keyword>
<feature type="domain" description="TNase-like" evidence="8">
    <location>
        <begin position="327"/>
        <end position="627"/>
    </location>
</feature>
<dbReference type="Pfam" id="PF00565">
    <property type="entry name" value="SNase"/>
    <property type="match status" value="5"/>
</dbReference>
<dbReference type="SUPFAM" id="SSF63748">
    <property type="entry name" value="Tudor/PWWP/MBT"/>
    <property type="match status" value="1"/>
</dbReference>
<dbReference type="FunFam" id="2.40.50.90:FF:000002">
    <property type="entry name" value="Staphylococcal nuclease domain-containing protein"/>
    <property type="match status" value="1"/>
</dbReference>
<dbReference type="InterPro" id="IPR016685">
    <property type="entry name" value="Silence_cplx_Nase-comp_TudorSN"/>
</dbReference>
<evidence type="ECO:0000259" key="8">
    <source>
        <dbReference type="PROSITE" id="PS50830"/>
    </source>
</evidence>
<dbReference type="OrthoDB" id="10023235at2759"/>
<dbReference type="GO" id="GO:0005829">
    <property type="term" value="C:cytosol"/>
    <property type="evidence" value="ECO:0007669"/>
    <property type="project" value="UniProtKB-UniRule"/>
</dbReference>
<reference evidence="10" key="1">
    <citation type="journal article" date="2018" name="Nat. Microbiol.">
        <title>Leveraging single-cell genomics to expand the fungal tree of life.</title>
        <authorList>
            <person name="Ahrendt S.R."/>
            <person name="Quandt C.A."/>
            <person name="Ciobanu D."/>
            <person name="Clum A."/>
            <person name="Salamov A."/>
            <person name="Andreopoulos B."/>
            <person name="Cheng J.F."/>
            <person name="Woyke T."/>
            <person name="Pelin A."/>
            <person name="Henrissat B."/>
            <person name="Reynolds N.K."/>
            <person name="Benny G.L."/>
            <person name="Smith M.E."/>
            <person name="James T.Y."/>
            <person name="Grigoriev I.V."/>
        </authorList>
    </citation>
    <scope>NUCLEOTIDE SEQUENCE [LARGE SCALE GENOMIC DNA]</scope>
    <source>
        <strain evidence="10">RSA 1356</strain>
    </source>
</reference>
<evidence type="ECO:0000256" key="3">
    <source>
        <dbReference type="ARBA" id="ARBA00022553"/>
    </source>
</evidence>
<dbReference type="SUPFAM" id="SSF50199">
    <property type="entry name" value="Staphylococcal nuclease"/>
    <property type="match status" value="5"/>
</dbReference>
<dbReference type="PANTHER" id="PTHR12302">
    <property type="entry name" value="EBNA2 BINDING PROTEIN P100"/>
    <property type="match status" value="1"/>
</dbReference>
<keyword evidence="4" id="KW-0677">Repeat</keyword>
<dbReference type="FunFam" id="2.40.50.90:FF:000010">
    <property type="entry name" value="Ribonuclease"/>
    <property type="match status" value="1"/>
</dbReference>
<name>A0A4P9XUY2_9FUNG</name>
<evidence type="ECO:0000313" key="10">
    <source>
        <dbReference type="Proteomes" id="UP000271241"/>
    </source>
</evidence>
<evidence type="ECO:0000313" key="9">
    <source>
        <dbReference type="EMBL" id="RKP10055.1"/>
    </source>
</evidence>
<evidence type="ECO:0000256" key="5">
    <source>
        <dbReference type="PIRNR" id="PIRNR017179"/>
    </source>
</evidence>
<dbReference type="GO" id="GO:0006402">
    <property type="term" value="P:mRNA catabolic process"/>
    <property type="evidence" value="ECO:0007669"/>
    <property type="project" value="UniProtKB-UniRule"/>
</dbReference>
<dbReference type="Pfam" id="PF00567">
    <property type="entry name" value="TUDOR"/>
    <property type="match status" value="1"/>
</dbReference>
<dbReference type="SMART" id="SM00318">
    <property type="entry name" value="SNc"/>
    <property type="match status" value="4"/>
</dbReference>
<dbReference type="GO" id="GO:0031047">
    <property type="term" value="P:regulatory ncRNA-mediated gene silencing"/>
    <property type="evidence" value="ECO:0007669"/>
    <property type="project" value="UniProtKB-UniRule"/>
</dbReference>